<keyword evidence="1" id="KW-1133">Transmembrane helix</keyword>
<accession>A0A9X2NPV6</accession>
<name>A0A9X2NPV6_9PSEU</name>
<evidence type="ECO:0000313" key="2">
    <source>
        <dbReference type="EMBL" id="MCR6490847.1"/>
    </source>
</evidence>
<protein>
    <submittedName>
        <fullName evidence="2">Uncharacterized protein</fullName>
    </submittedName>
</protein>
<dbReference type="Proteomes" id="UP001144096">
    <property type="component" value="Unassembled WGS sequence"/>
</dbReference>
<evidence type="ECO:0000256" key="1">
    <source>
        <dbReference type="SAM" id="Phobius"/>
    </source>
</evidence>
<organism evidence="2 3">
    <name type="scientific">Amycolatopsis iheyensis</name>
    <dbReference type="NCBI Taxonomy" id="2945988"/>
    <lineage>
        <taxon>Bacteria</taxon>
        <taxon>Bacillati</taxon>
        <taxon>Actinomycetota</taxon>
        <taxon>Actinomycetes</taxon>
        <taxon>Pseudonocardiales</taxon>
        <taxon>Pseudonocardiaceae</taxon>
        <taxon>Amycolatopsis</taxon>
    </lineage>
</organism>
<evidence type="ECO:0000313" key="3">
    <source>
        <dbReference type="Proteomes" id="UP001144096"/>
    </source>
</evidence>
<gene>
    <name evidence="2" type="ORF">M8542_49515</name>
</gene>
<proteinExistence type="predicted"/>
<feature type="transmembrane region" description="Helical" evidence="1">
    <location>
        <begin position="47"/>
        <end position="66"/>
    </location>
</feature>
<dbReference type="AlphaFoldDB" id="A0A9X2NPV6"/>
<sequence length="413" mass="41374">MNQHPPDFATLLRTELAAVSPPRPAAGEATSVAHRVLRTRARRRRRTLTGVAAAAVVLAGGGAALATSSGGDEPPVQPVAVTQWPARGPLAGDTALVGRAKLAWANASPAGAPGSEAAVLYAGPLGAQAGQNATLVVLRRNDAAGRTSLGFMTTPSTTGTPDTTTLKVRAQVTVSPSAPAPAAYGFVVSKPAPGDRTPASWAVALVAPGMPGARFNTSAVEQGVAGTDGSPGNGLLTVDLPPQAAAWNTELAFGDRGEQGVAALAAAADDPATRAVTATPRLDGTFTVTGAADAQPGDLLTLHDGLIGVVTSGGTTASAGTDLTTLRTSGLSARTATSDRPVGLTAGPDKQVKVTAGPGVLREGDRIVAGGFPGTAAVINLGTAHVTPDGTWILRRDMWFPVTPTQATLIRHP</sequence>
<keyword evidence="3" id="KW-1185">Reference proteome</keyword>
<dbReference type="EMBL" id="JAMXQV010000061">
    <property type="protein sequence ID" value="MCR6490847.1"/>
    <property type="molecule type" value="Genomic_DNA"/>
</dbReference>
<keyword evidence="1" id="KW-0472">Membrane</keyword>
<reference evidence="2" key="1">
    <citation type="submission" date="2022-06" db="EMBL/GenBank/DDBJ databases">
        <title>Amycolatopsis iheyaensis sp. nov., a new species of the genus Amycolatopsis isolated from soil in Iheya island, Japan.</title>
        <authorList>
            <person name="Ngamcharungchit C."/>
            <person name="Kanto H."/>
            <person name="Take A."/>
            <person name="Intra B."/>
            <person name="Matsumoto A."/>
            <person name="Panbangred W."/>
            <person name="Inahashi Y."/>
        </authorList>
    </citation>
    <scope>NUCLEOTIDE SEQUENCE</scope>
    <source>
        <strain evidence="2">OK19-0408</strain>
    </source>
</reference>
<dbReference type="RefSeq" id="WP_257927426.1">
    <property type="nucleotide sequence ID" value="NZ_JAMXQV010000061.1"/>
</dbReference>
<keyword evidence="1" id="KW-0812">Transmembrane</keyword>
<comment type="caution">
    <text evidence="2">The sequence shown here is derived from an EMBL/GenBank/DDBJ whole genome shotgun (WGS) entry which is preliminary data.</text>
</comment>